<dbReference type="InterPro" id="IPR036046">
    <property type="entry name" value="Acylphosphatase-like_dom_sf"/>
</dbReference>
<dbReference type="PRINTS" id="PR00112">
    <property type="entry name" value="ACYLPHPHTASE"/>
</dbReference>
<feature type="domain" description="Acylphosphatase-like" evidence="8">
    <location>
        <begin position="43"/>
        <end position="132"/>
    </location>
</feature>
<comment type="similarity">
    <text evidence="1 6">Belongs to the acylphosphatase family.</text>
</comment>
<keyword evidence="10" id="KW-1185">Reference proteome</keyword>
<dbReference type="Gene3D" id="3.30.70.100">
    <property type="match status" value="1"/>
</dbReference>
<reference evidence="9 10" key="1">
    <citation type="journal article" date="2015" name="Genome Announc.">
        <title>Expanding the biotechnology potential of lactobacilli through comparative genomics of 213 strains and associated genera.</title>
        <authorList>
            <person name="Sun Z."/>
            <person name="Harris H.M."/>
            <person name="McCann A."/>
            <person name="Guo C."/>
            <person name="Argimon S."/>
            <person name="Zhang W."/>
            <person name="Yang X."/>
            <person name="Jeffery I.B."/>
            <person name="Cooney J.C."/>
            <person name="Kagawa T.F."/>
            <person name="Liu W."/>
            <person name="Song Y."/>
            <person name="Salvetti E."/>
            <person name="Wrobel A."/>
            <person name="Rasinkangas P."/>
            <person name="Parkhill J."/>
            <person name="Rea M.C."/>
            <person name="O'Sullivan O."/>
            <person name="Ritari J."/>
            <person name="Douillard F.P."/>
            <person name="Paul Ross R."/>
            <person name="Yang R."/>
            <person name="Briner A.E."/>
            <person name="Felis G.E."/>
            <person name="de Vos W.M."/>
            <person name="Barrangou R."/>
            <person name="Klaenhammer T.R."/>
            <person name="Caufield P.W."/>
            <person name="Cui Y."/>
            <person name="Zhang H."/>
            <person name="O'Toole P.W."/>
        </authorList>
    </citation>
    <scope>NUCLEOTIDE SEQUENCE [LARGE SCALE GENOMIC DNA]</scope>
    <source>
        <strain evidence="9 10">DSM 7090</strain>
    </source>
</reference>
<gene>
    <name evidence="9" type="ORF">IV60_GL000715</name>
</gene>
<feature type="compositionally biased region" description="Basic and acidic residues" evidence="7">
    <location>
        <begin position="13"/>
        <end position="37"/>
    </location>
</feature>
<feature type="active site" evidence="5">
    <location>
        <position position="58"/>
    </location>
</feature>
<evidence type="ECO:0000256" key="6">
    <source>
        <dbReference type="RuleBase" id="RU004168"/>
    </source>
</evidence>
<evidence type="ECO:0000313" key="10">
    <source>
        <dbReference type="Proteomes" id="UP000051927"/>
    </source>
</evidence>
<dbReference type="Pfam" id="PF00708">
    <property type="entry name" value="Acylphosphatase"/>
    <property type="match status" value="1"/>
</dbReference>
<organism evidence="9 10">
    <name type="scientific">Lancefieldella rimae</name>
    <dbReference type="NCBI Taxonomy" id="1383"/>
    <lineage>
        <taxon>Bacteria</taxon>
        <taxon>Bacillati</taxon>
        <taxon>Actinomycetota</taxon>
        <taxon>Coriobacteriia</taxon>
        <taxon>Coriobacteriales</taxon>
        <taxon>Atopobiaceae</taxon>
        <taxon>Lancefieldella</taxon>
    </lineage>
</organism>
<evidence type="ECO:0000313" key="9">
    <source>
        <dbReference type="EMBL" id="KRO02286.1"/>
    </source>
</evidence>
<evidence type="ECO:0000256" key="1">
    <source>
        <dbReference type="ARBA" id="ARBA00005614"/>
    </source>
</evidence>
<evidence type="ECO:0000256" key="5">
    <source>
        <dbReference type="PROSITE-ProRule" id="PRU00520"/>
    </source>
</evidence>
<dbReference type="PROSITE" id="PS51160">
    <property type="entry name" value="ACYLPHOSPHATASE_3"/>
    <property type="match status" value="1"/>
</dbReference>
<sequence>MRMPGIFNFGQSKNEKNKDGDMSSRSSKDRKPDGQKLVPETRRLALRFCGEVQGVGFRWTSQIVADRVGCTGWVKNEFDGSVSMELQGTDKQIGLWFKGFAKSYAHRPLRYHIDEKRELTPIADEHRFEVRF</sequence>
<dbReference type="RefSeq" id="WP_003149105.1">
    <property type="nucleotide sequence ID" value="NZ_JQCP01000002.1"/>
</dbReference>
<dbReference type="PROSITE" id="PS00151">
    <property type="entry name" value="ACYLPHOSPHATASE_2"/>
    <property type="match status" value="1"/>
</dbReference>
<dbReference type="EC" id="3.6.1.7" evidence="2 5"/>
<dbReference type="Proteomes" id="UP000051927">
    <property type="component" value="Unassembled WGS sequence"/>
</dbReference>
<dbReference type="SUPFAM" id="SSF54975">
    <property type="entry name" value="Acylphosphatase/BLUF domain-like"/>
    <property type="match status" value="1"/>
</dbReference>
<protein>
    <recommendedName>
        <fullName evidence="3 5">acylphosphatase</fullName>
        <ecNumber evidence="2 5">3.6.1.7</ecNumber>
    </recommendedName>
</protein>
<comment type="catalytic activity">
    <reaction evidence="4 5">
        <text>an acyl phosphate + H2O = a carboxylate + phosphate + H(+)</text>
        <dbReference type="Rhea" id="RHEA:14965"/>
        <dbReference type="ChEBI" id="CHEBI:15377"/>
        <dbReference type="ChEBI" id="CHEBI:15378"/>
        <dbReference type="ChEBI" id="CHEBI:29067"/>
        <dbReference type="ChEBI" id="CHEBI:43474"/>
        <dbReference type="ChEBI" id="CHEBI:59918"/>
        <dbReference type="EC" id="3.6.1.7"/>
    </reaction>
</comment>
<evidence type="ECO:0000256" key="3">
    <source>
        <dbReference type="ARBA" id="ARBA00015991"/>
    </source>
</evidence>
<feature type="active site" evidence="5">
    <location>
        <position position="76"/>
    </location>
</feature>
<evidence type="ECO:0000256" key="2">
    <source>
        <dbReference type="ARBA" id="ARBA00012150"/>
    </source>
</evidence>
<dbReference type="GeneID" id="84904514"/>
<comment type="caution">
    <text evidence="9">The sequence shown here is derived from an EMBL/GenBank/DDBJ whole genome shotgun (WGS) entry which is preliminary data.</text>
</comment>
<evidence type="ECO:0000259" key="8">
    <source>
        <dbReference type="PROSITE" id="PS51160"/>
    </source>
</evidence>
<dbReference type="InterPro" id="IPR001792">
    <property type="entry name" value="Acylphosphatase-like_dom"/>
</dbReference>
<evidence type="ECO:0000256" key="7">
    <source>
        <dbReference type="SAM" id="MobiDB-lite"/>
    </source>
</evidence>
<keyword evidence="5" id="KW-0378">Hydrolase</keyword>
<name>A0ABR5Q0Q0_9ACTN</name>
<feature type="region of interest" description="Disordered" evidence="7">
    <location>
        <begin position="1"/>
        <end position="37"/>
    </location>
</feature>
<accession>A0ABR5Q0Q0</accession>
<proteinExistence type="inferred from homology"/>
<dbReference type="InterPro" id="IPR017968">
    <property type="entry name" value="Acylphosphatase_CS"/>
</dbReference>
<dbReference type="EMBL" id="JQCP01000002">
    <property type="protein sequence ID" value="KRO02286.1"/>
    <property type="molecule type" value="Genomic_DNA"/>
</dbReference>
<evidence type="ECO:0000256" key="4">
    <source>
        <dbReference type="ARBA" id="ARBA00047645"/>
    </source>
</evidence>
<dbReference type="InterPro" id="IPR020456">
    <property type="entry name" value="Acylphosphatase"/>
</dbReference>